<reference evidence="1" key="1">
    <citation type="journal article" date="2021" name="New Phytol.">
        <title>Evolutionary innovations through gain and loss of genes in the ectomycorrhizal Boletales.</title>
        <authorList>
            <person name="Wu G."/>
            <person name="Miyauchi S."/>
            <person name="Morin E."/>
            <person name="Kuo A."/>
            <person name="Drula E."/>
            <person name="Varga T."/>
            <person name="Kohler A."/>
            <person name="Feng B."/>
            <person name="Cao Y."/>
            <person name="Lipzen A."/>
            <person name="Daum C."/>
            <person name="Hundley H."/>
            <person name="Pangilinan J."/>
            <person name="Johnson J."/>
            <person name="Barry K."/>
            <person name="LaButti K."/>
            <person name="Ng V."/>
            <person name="Ahrendt S."/>
            <person name="Min B."/>
            <person name="Choi I.G."/>
            <person name="Park H."/>
            <person name="Plett J.M."/>
            <person name="Magnuson J."/>
            <person name="Spatafora J.W."/>
            <person name="Nagy L.G."/>
            <person name="Henrissat B."/>
            <person name="Grigoriev I.V."/>
            <person name="Yang Z.L."/>
            <person name="Xu J."/>
            <person name="Martin F.M."/>
        </authorList>
    </citation>
    <scope>NUCLEOTIDE SEQUENCE</scope>
    <source>
        <strain evidence="1">KUC20120723A-06</strain>
    </source>
</reference>
<evidence type="ECO:0000313" key="2">
    <source>
        <dbReference type="Proteomes" id="UP000790709"/>
    </source>
</evidence>
<proteinExistence type="predicted"/>
<keyword evidence="2" id="KW-1185">Reference proteome</keyword>
<protein>
    <submittedName>
        <fullName evidence="1">Uncharacterized protein</fullName>
    </submittedName>
</protein>
<dbReference type="EMBL" id="MU266413">
    <property type="protein sequence ID" value="KAH7924918.1"/>
    <property type="molecule type" value="Genomic_DNA"/>
</dbReference>
<evidence type="ECO:0000313" key="1">
    <source>
        <dbReference type="EMBL" id="KAH7924918.1"/>
    </source>
</evidence>
<organism evidence="1 2">
    <name type="scientific">Leucogyrophana mollusca</name>
    <dbReference type="NCBI Taxonomy" id="85980"/>
    <lineage>
        <taxon>Eukaryota</taxon>
        <taxon>Fungi</taxon>
        <taxon>Dikarya</taxon>
        <taxon>Basidiomycota</taxon>
        <taxon>Agaricomycotina</taxon>
        <taxon>Agaricomycetes</taxon>
        <taxon>Agaricomycetidae</taxon>
        <taxon>Boletales</taxon>
        <taxon>Boletales incertae sedis</taxon>
        <taxon>Leucogyrophana</taxon>
    </lineage>
</organism>
<dbReference type="Proteomes" id="UP000790709">
    <property type="component" value="Unassembled WGS sequence"/>
</dbReference>
<sequence length="628" mass="67506">MGQQDQPEELVMRFPAFSFSLVATASAFASSSRPKFGGRLGKIILKRQHPLTEDGSAEGSDPPVKQTTEHIIDLDTPNFLSTTSRGVVPHLSRDHCNSMSALRWVHIPFESFLDHTPPVPTLQCGPNPLHTFLGFSTSKQLLSLSLRDPLDAREMPPNGNTYVSANCIRGVRKVTLADWHKYTLATRPDLVFALSDIPFTPLPHSQKRITKSIERSAGWLAEFLRPHKTVTNSAPTHPLNILVQMPGGTSAAAREAFARGLTETLHDREAEAVKPLRCLDDGVAGYAFDLVTLRAGPGPADDPVINPSANQLDAPTEVAEIKEASTLLQDSNLLAGIPTPSTVCAQELITVAAPPLSASALSTLLRSSLAPLPPTKPRLVTGSCSPHEVLELIRDVGVDVFDSGWAVSAASAGVALDFVFPVPSEGLNAKNGRLRLSGRRDLGHNIYDTEYAHDFARLAGSFAASSDKSTALPVCPCFACSPPSSSSHILHSSVDEQSYSPGGEGDLGKAKATIQPPVTRAYVHHLLHTHEMSAHTLLVAHNLAVLDAFFAGVRRVLSHQTADGASEGQTALPLPDEITRFLDAYDRNMLVFDEAKHAWLDVDRARGKGRLAREKGKESDGGSIEGSQ</sequence>
<accession>A0ACB8BI20</accession>
<gene>
    <name evidence="1" type="ORF">BV22DRAFT_1065892</name>
</gene>
<comment type="caution">
    <text evidence="1">The sequence shown here is derived from an EMBL/GenBank/DDBJ whole genome shotgun (WGS) entry which is preliminary data.</text>
</comment>
<name>A0ACB8BI20_9AGAM</name>